<organism evidence="2 3">
    <name type="scientific">Meristemomyces frigidus</name>
    <dbReference type="NCBI Taxonomy" id="1508187"/>
    <lineage>
        <taxon>Eukaryota</taxon>
        <taxon>Fungi</taxon>
        <taxon>Dikarya</taxon>
        <taxon>Ascomycota</taxon>
        <taxon>Pezizomycotina</taxon>
        <taxon>Dothideomycetes</taxon>
        <taxon>Dothideomycetidae</taxon>
        <taxon>Mycosphaerellales</taxon>
        <taxon>Teratosphaeriaceae</taxon>
        <taxon>Meristemomyces</taxon>
    </lineage>
</organism>
<comment type="caution">
    <text evidence="2">The sequence shown here is derived from an EMBL/GenBank/DDBJ whole genome shotgun (WGS) entry which is preliminary data.</text>
</comment>
<feature type="region of interest" description="Disordered" evidence="1">
    <location>
        <begin position="348"/>
        <end position="371"/>
    </location>
</feature>
<reference evidence="2" key="1">
    <citation type="submission" date="2023-08" db="EMBL/GenBank/DDBJ databases">
        <title>Black Yeasts Isolated from many extreme environments.</title>
        <authorList>
            <person name="Coleine C."/>
            <person name="Stajich J.E."/>
            <person name="Selbmann L."/>
        </authorList>
    </citation>
    <scope>NUCLEOTIDE SEQUENCE</scope>
    <source>
        <strain evidence="2">CCFEE 5401</strain>
    </source>
</reference>
<feature type="compositionally biased region" description="Basic and acidic residues" evidence="1">
    <location>
        <begin position="460"/>
        <end position="471"/>
    </location>
</feature>
<protein>
    <submittedName>
        <fullName evidence="2">Uncharacterized protein</fullName>
    </submittedName>
</protein>
<name>A0AAN7TQQ2_9PEZI</name>
<dbReference type="Proteomes" id="UP001310890">
    <property type="component" value="Unassembled WGS sequence"/>
</dbReference>
<feature type="compositionally biased region" description="Polar residues" evidence="1">
    <location>
        <begin position="440"/>
        <end position="455"/>
    </location>
</feature>
<feature type="compositionally biased region" description="Basic and acidic residues" evidence="1">
    <location>
        <begin position="486"/>
        <end position="506"/>
    </location>
</feature>
<evidence type="ECO:0000256" key="1">
    <source>
        <dbReference type="SAM" id="MobiDB-lite"/>
    </source>
</evidence>
<feature type="region of interest" description="Disordered" evidence="1">
    <location>
        <begin position="1"/>
        <end position="51"/>
    </location>
</feature>
<feature type="region of interest" description="Disordered" evidence="1">
    <location>
        <begin position="406"/>
        <end position="520"/>
    </location>
</feature>
<sequence>MEATAGIPPPAKKTKSQPIITRYPPPPGYKGPAQPQQPYRIPTWNQSTFQSYPPQPYNTAQALPRSDWAGHQSSPYVANGYVQPPIQYAPNQAYASYVQAWQQPQTPLPQSAPLQAWQANGVNFEQNSLRHNSPHIAHSRQASIVLMDGNGDPLPPQVGPLIEDNDLEAEFDSECYYARHPDEIDSSLSLGLIEWHAPMPSKYPLPSTSAEAELEALAPKNRLADDPSISEYCTKDKVGEFLGSVRQTAAWDDIKDDAIYRQLSWIGQQLVTMAELLEQYRDRPDPYWDQPDAAEAPEKTKLLDENMHDVDANDGLVGTNKKDFEDGSDILGNLEQALNADNAGRLTNAARKQSSRVHSRASSVASSAGEHITRPKLLAPIRDWDQEGVLAMLGVTGSPKVVYQTPGPALGAAPGSQADRSSRQNSVLSDHSARRPSVHGSANGSETSTHGRNSYSPPRPDSRQDDPDATPRAKNATWNSNRKRSYHDFEERRLQDRHWDQEERTPRPRYKQQRVDRAYE</sequence>
<evidence type="ECO:0000313" key="3">
    <source>
        <dbReference type="Proteomes" id="UP001310890"/>
    </source>
</evidence>
<proteinExistence type="predicted"/>
<accession>A0AAN7TQQ2</accession>
<dbReference type="EMBL" id="JAVRRL010000005">
    <property type="protein sequence ID" value="KAK5117329.1"/>
    <property type="molecule type" value="Genomic_DNA"/>
</dbReference>
<evidence type="ECO:0000313" key="2">
    <source>
        <dbReference type="EMBL" id="KAK5117329.1"/>
    </source>
</evidence>
<feature type="compositionally biased region" description="Low complexity" evidence="1">
    <location>
        <begin position="30"/>
        <end position="39"/>
    </location>
</feature>
<dbReference type="AlphaFoldDB" id="A0AAN7TQQ2"/>
<gene>
    <name evidence="2" type="ORF">LTR62_005946</name>
</gene>